<dbReference type="EMBL" id="JAFBCL010000001">
    <property type="protein sequence ID" value="MBM7809740.1"/>
    <property type="molecule type" value="Genomic_DNA"/>
</dbReference>
<organism evidence="1 2">
    <name type="scientific">Saccharothrix algeriensis</name>
    <dbReference type="NCBI Taxonomy" id="173560"/>
    <lineage>
        <taxon>Bacteria</taxon>
        <taxon>Bacillati</taxon>
        <taxon>Actinomycetota</taxon>
        <taxon>Actinomycetes</taxon>
        <taxon>Pseudonocardiales</taxon>
        <taxon>Pseudonocardiaceae</taxon>
        <taxon>Saccharothrix</taxon>
    </lineage>
</organism>
<protein>
    <submittedName>
        <fullName evidence="1">Molybdopterin biosynthesis enzyme</fullName>
    </submittedName>
</protein>
<dbReference type="Proteomes" id="UP001195724">
    <property type="component" value="Unassembled WGS sequence"/>
</dbReference>
<sequence length="61" mass="6538">MVHFRSIQMHDIITRVTGKPDPAGAITGTVTDAATGAPVPEVCVTVAPVDQRADRRLGRQR</sequence>
<reference evidence="1 2" key="1">
    <citation type="submission" date="2021-01" db="EMBL/GenBank/DDBJ databases">
        <title>Sequencing the genomes of 1000 actinobacteria strains.</title>
        <authorList>
            <person name="Klenk H.-P."/>
        </authorList>
    </citation>
    <scope>NUCLEOTIDE SEQUENCE [LARGE SCALE GENOMIC DNA]</scope>
    <source>
        <strain evidence="1 2">DSM 44581</strain>
    </source>
</reference>
<name>A0ABS2S1J8_9PSEU</name>
<keyword evidence="2" id="KW-1185">Reference proteome</keyword>
<dbReference type="RefSeq" id="WP_204840809.1">
    <property type="nucleotide sequence ID" value="NZ_JAFBCL010000001.1"/>
</dbReference>
<gene>
    <name evidence="1" type="ORF">JOE68_000605</name>
</gene>
<evidence type="ECO:0000313" key="2">
    <source>
        <dbReference type="Proteomes" id="UP001195724"/>
    </source>
</evidence>
<evidence type="ECO:0000313" key="1">
    <source>
        <dbReference type="EMBL" id="MBM7809740.1"/>
    </source>
</evidence>
<accession>A0ABS2S1J8</accession>
<proteinExistence type="predicted"/>
<comment type="caution">
    <text evidence="1">The sequence shown here is derived from an EMBL/GenBank/DDBJ whole genome shotgun (WGS) entry which is preliminary data.</text>
</comment>